<evidence type="ECO:0000313" key="18">
    <source>
        <dbReference type="RefSeq" id="XP_005744494.1"/>
    </source>
</evidence>
<feature type="compositionally biased region" description="Polar residues" evidence="12">
    <location>
        <begin position="141"/>
        <end position="153"/>
    </location>
</feature>
<evidence type="ECO:0000256" key="6">
    <source>
        <dbReference type="ARBA" id="ARBA00022974"/>
    </source>
</evidence>
<dbReference type="InterPro" id="IPR001050">
    <property type="entry name" value="Syndecan"/>
</dbReference>
<feature type="signal peptide" evidence="14">
    <location>
        <begin position="1"/>
        <end position="19"/>
    </location>
</feature>
<evidence type="ECO:0000256" key="11">
    <source>
        <dbReference type="RuleBase" id="RU000649"/>
    </source>
</evidence>
<dbReference type="InterPro" id="IPR027789">
    <property type="entry name" value="Syndecan/Neurexin_dom"/>
</dbReference>
<keyword evidence="6 11" id="KW-0654">Proteoglycan</keyword>
<organism evidence="16">
    <name type="scientific">Pundamilia nyererei</name>
    <dbReference type="NCBI Taxonomy" id="303518"/>
    <lineage>
        <taxon>Eukaryota</taxon>
        <taxon>Metazoa</taxon>
        <taxon>Chordata</taxon>
        <taxon>Craniata</taxon>
        <taxon>Vertebrata</taxon>
        <taxon>Euteleostomi</taxon>
        <taxon>Actinopterygii</taxon>
        <taxon>Neopterygii</taxon>
        <taxon>Teleostei</taxon>
        <taxon>Neoteleostei</taxon>
        <taxon>Acanthomorphata</taxon>
        <taxon>Ovalentaria</taxon>
        <taxon>Cichlomorphae</taxon>
        <taxon>Cichliformes</taxon>
        <taxon>Cichlidae</taxon>
        <taxon>African cichlids</taxon>
        <taxon>Pseudocrenilabrinae</taxon>
        <taxon>Haplochromini</taxon>
        <taxon>Pundamilia</taxon>
    </lineage>
</organism>
<dbReference type="Proteomes" id="UP000695023">
    <property type="component" value="Unplaced"/>
</dbReference>
<comment type="similarity">
    <text evidence="2 11">Belongs to the syndecan proteoglycan family.</text>
</comment>
<keyword evidence="17" id="KW-1185">Reference proteome</keyword>
<feature type="chain" id="PRO_5044589961" description="Syndecan" evidence="14">
    <location>
        <begin position="20"/>
        <end position="268"/>
    </location>
</feature>
<evidence type="ECO:0000256" key="5">
    <source>
        <dbReference type="ARBA" id="ARBA00022729"/>
    </source>
</evidence>
<evidence type="ECO:0000256" key="7">
    <source>
        <dbReference type="ARBA" id="ARBA00022989"/>
    </source>
</evidence>
<dbReference type="PANTHER" id="PTHR10915">
    <property type="entry name" value="SYNDECAN"/>
    <property type="match status" value="1"/>
</dbReference>
<evidence type="ECO:0000256" key="10">
    <source>
        <dbReference type="ARBA" id="ARBA00023207"/>
    </source>
</evidence>
<evidence type="ECO:0000259" key="15">
    <source>
        <dbReference type="Pfam" id="PF01034"/>
    </source>
</evidence>
<dbReference type="RefSeq" id="XP_005744494.1">
    <property type="nucleotide sequence ID" value="XM_005744437.2"/>
</dbReference>
<evidence type="ECO:0000256" key="3">
    <source>
        <dbReference type="ARBA" id="ARBA00010241"/>
    </source>
</evidence>
<feature type="domain" description="Syndecan/Neurexin" evidence="15">
    <location>
        <begin position="205"/>
        <end position="266"/>
    </location>
</feature>
<dbReference type="STRING" id="303518.ENSPNYP00000005944"/>
<evidence type="ECO:0000256" key="14">
    <source>
        <dbReference type="SAM" id="SignalP"/>
    </source>
</evidence>
<proteinExistence type="inferred from homology"/>
<dbReference type="GeneTree" id="ENSGT00940000157222"/>
<evidence type="ECO:0000313" key="17">
    <source>
        <dbReference type="Proteomes" id="UP000695023"/>
    </source>
</evidence>
<reference evidence="18" key="2">
    <citation type="submission" date="2025-04" db="UniProtKB">
        <authorList>
            <consortium name="RefSeq"/>
        </authorList>
    </citation>
    <scope>IDENTIFICATION</scope>
</reference>
<keyword evidence="8 13" id="KW-0472">Membrane</keyword>
<evidence type="ECO:0000256" key="13">
    <source>
        <dbReference type="SAM" id="Phobius"/>
    </source>
</evidence>
<keyword evidence="10 11" id="KW-0357">Heparan sulfate</keyword>
<feature type="compositionally biased region" description="Basic and acidic residues" evidence="12">
    <location>
        <begin position="115"/>
        <end position="125"/>
    </location>
</feature>
<feature type="compositionally biased region" description="Polar residues" evidence="12">
    <location>
        <begin position="79"/>
        <end position="105"/>
    </location>
</feature>
<reference evidence="16" key="1">
    <citation type="submission" date="2023-09" db="UniProtKB">
        <authorList>
            <consortium name="Ensembl"/>
        </authorList>
    </citation>
    <scope>IDENTIFICATION</scope>
</reference>
<feature type="transmembrane region" description="Helical" evidence="13">
    <location>
        <begin position="212"/>
        <end position="236"/>
    </location>
</feature>
<evidence type="ECO:0000256" key="1">
    <source>
        <dbReference type="ARBA" id="ARBA00004479"/>
    </source>
</evidence>
<comment type="similarity">
    <text evidence="3">Belongs to the neurexin family.</text>
</comment>
<keyword evidence="7 13" id="KW-1133">Transmembrane helix</keyword>
<evidence type="ECO:0000256" key="2">
    <source>
        <dbReference type="ARBA" id="ARBA00005343"/>
    </source>
</evidence>
<keyword evidence="4 11" id="KW-0812">Transmembrane</keyword>
<dbReference type="InterPro" id="IPR030479">
    <property type="entry name" value="Syndecan_CS"/>
</dbReference>
<dbReference type="Pfam" id="PF01034">
    <property type="entry name" value="Syndecan"/>
    <property type="match status" value="1"/>
</dbReference>
<dbReference type="Ensembl" id="ENSPNYT00000006095.1">
    <property type="protein sequence ID" value="ENSPNYP00000005944.1"/>
    <property type="gene ID" value="ENSPNYG00000004600.1"/>
</dbReference>
<dbReference type="GO" id="GO:0009986">
    <property type="term" value="C:cell surface"/>
    <property type="evidence" value="ECO:0007669"/>
    <property type="project" value="TreeGrafter"/>
</dbReference>
<accession>A0A3B4F8F7</accession>
<dbReference type="OrthoDB" id="10044468at2759"/>
<dbReference type="GO" id="GO:0016477">
    <property type="term" value="P:cell migration"/>
    <property type="evidence" value="ECO:0007669"/>
    <property type="project" value="TreeGrafter"/>
</dbReference>
<keyword evidence="9 11" id="KW-0325">Glycoprotein</keyword>
<sequence length="268" mass="28633">MGNLWWLFLVGLATGSISGKLFVFSQSFSPSDDLYIEGRTSGDLPIDDEDGDDGGSGSGSGDYGSRAHSDAGDMVLTLPSPSSKTEQRQPQPTVHSPHNPPTTVARSHDPATTAKETDIFPDGDKGLGVGPTADWFGKDASPSTTNVPPSGSTRADGVINSGKERRLDVLNPQYEEPIKKSDETLNKADREGLFGENSMEVSSENLLERKEVLAAVIVCGVIGFLCAVSLLSLLAYRMKKKDEGSYDLGDNKLSATAYHKAPTKEFYA</sequence>
<evidence type="ECO:0000256" key="8">
    <source>
        <dbReference type="ARBA" id="ARBA00023136"/>
    </source>
</evidence>
<dbReference type="GO" id="GO:0016020">
    <property type="term" value="C:membrane"/>
    <property type="evidence" value="ECO:0007669"/>
    <property type="project" value="UniProtKB-SubCell"/>
</dbReference>
<comment type="function">
    <text evidence="11">Cell surface proteoglycan.</text>
</comment>
<gene>
    <name evidence="18" type="primary">LOC102203097</name>
</gene>
<evidence type="ECO:0000256" key="4">
    <source>
        <dbReference type="ARBA" id="ARBA00022692"/>
    </source>
</evidence>
<dbReference type="GeneID" id="102203097"/>
<dbReference type="PROSITE" id="PS00964">
    <property type="entry name" value="SYNDECAN"/>
    <property type="match status" value="1"/>
</dbReference>
<keyword evidence="5 14" id="KW-0732">Signal</keyword>
<feature type="region of interest" description="Disordered" evidence="12">
    <location>
        <begin position="39"/>
        <end position="158"/>
    </location>
</feature>
<protein>
    <recommendedName>
        <fullName evidence="11">Syndecan</fullName>
    </recommendedName>
</protein>
<evidence type="ECO:0000256" key="12">
    <source>
        <dbReference type="SAM" id="MobiDB-lite"/>
    </source>
</evidence>
<name>A0A3B4F8F7_9CICH</name>
<dbReference type="AlphaFoldDB" id="A0A3B4F8F7"/>
<evidence type="ECO:0000313" key="16">
    <source>
        <dbReference type="Ensembl" id="ENSPNYP00000005944.1"/>
    </source>
</evidence>
<evidence type="ECO:0000256" key="9">
    <source>
        <dbReference type="ARBA" id="ARBA00023180"/>
    </source>
</evidence>
<comment type="subcellular location">
    <subcellularLocation>
        <location evidence="1 11">Membrane</location>
        <topology evidence="1 11">Single-pass type I membrane protein</topology>
    </subcellularLocation>
</comment>
<dbReference type="PANTHER" id="PTHR10915:SF6">
    <property type="entry name" value="SYNDECAN-2"/>
    <property type="match status" value="1"/>
</dbReference>